<gene>
    <name evidence="5" type="ORF">GCM10007140_24410</name>
</gene>
<accession>A0A917EQZ9</accession>
<reference evidence="5" key="2">
    <citation type="submission" date="2020-09" db="EMBL/GenBank/DDBJ databases">
        <authorList>
            <person name="Sun Q."/>
            <person name="Zhou Y."/>
        </authorList>
    </citation>
    <scope>NUCLEOTIDE SEQUENCE</scope>
    <source>
        <strain evidence="5">CGMCC 1.12698</strain>
    </source>
</reference>
<keyword evidence="4" id="KW-1133">Transmembrane helix</keyword>
<feature type="transmembrane region" description="Helical" evidence="4">
    <location>
        <begin position="367"/>
        <end position="390"/>
    </location>
</feature>
<evidence type="ECO:0000313" key="6">
    <source>
        <dbReference type="Proteomes" id="UP000605259"/>
    </source>
</evidence>
<keyword evidence="6" id="KW-1185">Reference proteome</keyword>
<dbReference type="Pfam" id="PF13641">
    <property type="entry name" value="Glyco_tranf_2_3"/>
    <property type="match status" value="1"/>
</dbReference>
<feature type="transmembrane region" description="Helical" evidence="4">
    <location>
        <begin position="335"/>
        <end position="355"/>
    </location>
</feature>
<organism evidence="5 6">
    <name type="scientific">Priestia taiwanensis</name>
    <dbReference type="NCBI Taxonomy" id="1347902"/>
    <lineage>
        <taxon>Bacteria</taxon>
        <taxon>Bacillati</taxon>
        <taxon>Bacillota</taxon>
        <taxon>Bacilli</taxon>
        <taxon>Bacillales</taxon>
        <taxon>Bacillaceae</taxon>
        <taxon>Priestia</taxon>
    </lineage>
</organism>
<evidence type="ECO:0000313" key="5">
    <source>
        <dbReference type="EMBL" id="GGE73633.1"/>
    </source>
</evidence>
<keyword evidence="3 5" id="KW-0808">Transferase</keyword>
<keyword evidence="4" id="KW-0812">Transmembrane</keyword>
<dbReference type="CDD" id="cd06438">
    <property type="entry name" value="EpsO_like"/>
    <property type="match status" value="1"/>
</dbReference>
<dbReference type="RefSeq" id="WP_188388604.1">
    <property type="nucleotide sequence ID" value="NZ_BMFK01000001.1"/>
</dbReference>
<protein>
    <submittedName>
        <fullName evidence="5">Glycosyl transferase family 2</fullName>
    </submittedName>
</protein>
<proteinExistence type="inferred from homology"/>
<keyword evidence="2" id="KW-0328">Glycosyltransferase</keyword>
<feature type="transmembrane region" description="Helical" evidence="4">
    <location>
        <begin position="312"/>
        <end position="329"/>
    </location>
</feature>
<evidence type="ECO:0000256" key="4">
    <source>
        <dbReference type="SAM" id="Phobius"/>
    </source>
</evidence>
<keyword evidence="4" id="KW-0472">Membrane</keyword>
<comment type="similarity">
    <text evidence="1">Belongs to the glycosyltransferase 2 family.</text>
</comment>
<dbReference type="GO" id="GO:0016757">
    <property type="term" value="F:glycosyltransferase activity"/>
    <property type="evidence" value="ECO:0007669"/>
    <property type="project" value="UniProtKB-KW"/>
</dbReference>
<comment type="caution">
    <text evidence="5">The sequence shown here is derived from an EMBL/GenBank/DDBJ whole genome shotgun (WGS) entry which is preliminary data.</text>
</comment>
<evidence type="ECO:0000256" key="1">
    <source>
        <dbReference type="ARBA" id="ARBA00006739"/>
    </source>
</evidence>
<dbReference type="InterPro" id="IPR029044">
    <property type="entry name" value="Nucleotide-diphossugar_trans"/>
</dbReference>
<sequence length="413" mass="47539">MTVYGVVNGILLAVQCFLLFYWIYYLFVSMFGFGAAKRQKEHNPQKRFLIMIPAHNEENVIGQLVKNCQQLEYPKELYDICVIADNCTDDTSSIARELGAHVIEHTSPKDEPKGKPYGIRYATEQYGDRLQEDYDGIVFFDADNLVSLNFLQEMNNHLCNGDRLVQAYLDSKNPDDNLISLGYASSYYFMNRSWQLAKSRIGLGNAIGGTGFCVCTKLFKEVGWTARSLTEDLEFTMQCLLKGVPAKWNHFARVYDEKPSEFKASVIQRLRWARGHWDVASKYTFKLLGRAITKGDVKALDGAIYLFNPGKIVLNALTTIIVTVALVTGEKFYSLAFPWQVWIGMILFQLVYILYTRVIDTNQKINVFKMFISMIFFNLVYIPLFFWSLITMKDKTWKRTEHTRAIDIQDLGK</sequence>
<dbReference type="Proteomes" id="UP000605259">
    <property type="component" value="Unassembled WGS sequence"/>
</dbReference>
<evidence type="ECO:0000256" key="3">
    <source>
        <dbReference type="ARBA" id="ARBA00022679"/>
    </source>
</evidence>
<dbReference type="PANTHER" id="PTHR43630">
    <property type="entry name" value="POLY-BETA-1,6-N-ACETYL-D-GLUCOSAMINE SYNTHASE"/>
    <property type="match status" value="1"/>
</dbReference>
<evidence type="ECO:0000256" key="2">
    <source>
        <dbReference type="ARBA" id="ARBA00022676"/>
    </source>
</evidence>
<name>A0A917EQZ9_9BACI</name>
<dbReference type="SUPFAM" id="SSF53448">
    <property type="entry name" value="Nucleotide-diphospho-sugar transferases"/>
    <property type="match status" value="1"/>
</dbReference>
<reference evidence="5" key="1">
    <citation type="journal article" date="2014" name="Int. J. Syst. Evol. Microbiol.">
        <title>Complete genome sequence of Corynebacterium casei LMG S-19264T (=DSM 44701T), isolated from a smear-ripened cheese.</title>
        <authorList>
            <consortium name="US DOE Joint Genome Institute (JGI-PGF)"/>
            <person name="Walter F."/>
            <person name="Albersmeier A."/>
            <person name="Kalinowski J."/>
            <person name="Ruckert C."/>
        </authorList>
    </citation>
    <scope>NUCLEOTIDE SEQUENCE</scope>
    <source>
        <strain evidence="5">CGMCC 1.12698</strain>
    </source>
</reference>
<dbReference type="AlphaFoldDB" id="A0A917EQZ9"/>
<feature type="transmembrane region" description="Helical" evidence="4">
    <location>
        <begin position="12"/>
        <end position="36"/>
    </location>
</feature>
<dbReference type="EMBL" id="BMFK01000001">
    <property type="protein sequence ID" value="GGE73633.1"/>
    <property type="molecule type" value="Genomic_DNA"/>
</dbReference>
<dbReference type="PANTHER" id="PTHR43630:SF1">
    <property type="entry name" value="POLY-BETA-1,6-N-ACETYL-D-GLUCOSAMINE SYNTHASE"/>
    <property type="match status" value="1"/>
</dbReference>
<dbReference type="Gene3D" id="3.90.550.10">
    <property type="entry name" value="Spore Coat Polysaccharide Biosynthesis Protein SpsA, Chain A"/>
    <property type="match status" value="1"/>
</dbReference>